<feature type="domain" description="Response regulatory" evidence="3">
    <location>
        <begin position="4"/>
        <end position="120"/>
    </location>
</feature>
<protein>
    <recommendedName>
        <fullName evidence="3">Response regulatory domain-containing protein</fullName>
    </recommendedName>
</protein>
<organism evidence="4 5">
    <name type="scientific">Paraburkholderia gardini</name>
    <dbReference type="NCBI Taxonomy" id="2823469"/>
    <lineage>
        <taxon>Bacteria</taxon>
        <taxon>Pseudomonadati</taxon>
        <taxon>Pseudomonadota</taxon>
        <taxon>Betaproteobacteria</taxon>
        <taxon>Burkholderiales</taxon>
        <taxon>Burkholderiaceae</taxon>
        <taxon>Paraburkholderia</taxon>
    </lineage>
</organism>
<gene>
    <name evidence="4" type="ORF">R54767_03174</name>
</gene>
<proteinExistence type="predicted"/>
<sequence length="121" mass="13215">MCGRILLADHDNDALLCLATLLEGMGYETASARSRDELLQAVRDFQPNVVIVDCGMPGMDRHGVTGVLRARNPCHTTLLVALTGWRCPQQGDALFVAGYDVHLVKPVDVDQLRLILSMIDA</sequence>
<dbReference type="PANTHER" id="PTHR44591:SF3">
    <property type="entry name" value="RESPONSE REGULATORY DOMAIN-CONTAINING PROTEIN"/>
    <property type="match status" value="1"/>
</dbReference>
<dbReference type="RefSeq" id="WP_228979766.1">
    <property type="nucleotide sequence ID" value="NZ_CAJQYY010000018.1"/>
</dbReference>
<dbReference type="Pfam" id="PF00072">
    <property type="entry name" value="Response_reg"/>
    <property type="match status" value="1"/>
</dbReference>
<evidence type="ECO:0000313" key="4">
    <source>
        <dbReference type="EMBL" id="CAG4905265.1"/>
    </source>
</evidence>
<dbReference type="InterPro" id="IPR011006">
    <property type="entry name" value="CheY-like_superfamily"/>
</dbReference>
<dbReference type="InterPro" id="IPR001789">
    <property type="entry name" value="Sig_transdc_resp-reg_receiver"/>
</dbReference>
<dbReference type="EMBL" id="CAJQYY010000018">
    <property type="protein sequence ID" value="CAG4905265.1"/>
    <property type="molecule type" value="Genomic_DNA"/>
</dbReference>
<dbReference type="Proteomes" id="UP000789752">
    <property type="component" value="Unassembled WGS sequence"/>
</dbReference>
<keyword evidence="5" id="KW-1185">Reference proteome</keyword>
<accession>A0ABM8U5R0</accession>
<dbReference type="InterPro" id="IPR050595">
    <property type="entry name" value="Bact_response_regulator"/>
</dbReference>
<evidence type="ECO:0000259" key="3">
    <source>
        <dbReference type="PROSITE" id="PS50110"/>
    </source>
</evidence>
<evidence type="ECO:0000256" key="1">
    <source>
        <dbReference type="ARBA" id="ARBA00022553"/>
    </source>
</evidence>
<comment type="caution">
    <text evidence="4">The sequence shown here is derived from an EMBL/GenBank/DDBJ whole genome shotgun (WGS) entry which is preliminary data.</text>
</comment>
<keyword evidence="1 2" id="KW-0597">Phosphoprotein</keyword>
<dbReference type="PANTHER" id="PTHR44591">
    <property type="entry name" value="STRESS RESPONSE REGULATOR PROTEIN 1"/>
    <property type="match status" value="1"/>
</dbReference>
<dbReference type="PROSITE" id="PS50110">
    <property type="entry name" value="RESPONSE_REGULATORY"/>
    <property type="match status" value="1"/>
</dbReference>
<evidence type="ECO:0000256" key="2">
    <source>
        <dbReference type="PROSITE-ProRule" id="PRU00169"/>
    </source>
</evidence>
<dbReference type="Gene3D" id="3.40.50.2300">
    <property type="match status" value="1"/>
</dbReference>
<dbReference type="SUPFAM" id="SSF52172">
    <property type="entry name" value="CheY-like"/>
    <property type="match status" value="1"/>
</dbReference>
<dbReference type="SMART" id="SM00448">
    <property type="entry name" value="REC"/>
    <property type="match status" value="1"/>
</dbReference>
<name>A0ABM8U5R0_9BURK</name>
<feature type="modified residue" description="4-aspartylphosphate" evidence="2">
    <location>
        <position position="53"/>
    </location>
</feature>
<reference evidence="4 5" key="1">
    <citation type="submission" date="2021-04" db="EMBL/GenBank/DDBJ databases">
        <authorList>
            <person name="Vanwijnsberghe S."/>
        </authorList>
    </citation>
    <scope>NUCLEOTIDE SEQUENCE [LARGE SCALE GENOMIC DNA]</scope>
    <source>
        <strain evidence="4 5">LMG 32171</strain>
    </source>
</reference>
<evidence type="ECO:0000313" key="5">
    <source>
        <dbReference type="Proteomes" id="UP000789752"/>
    </source>
</evidence>